<dbReference type="InterPro" id="IPR039754">
    <property type="entry name" value="Esf1"/>
</dbReference>
<gene>
    <name evidence="3" type="ORF">TR102915</name>
</gene>
<dbReference type="PANTHER" id="PTHR12202">
    <property type="entry name" value="ESF1 HOMOLOG"/>
    <property type="match status" value="1"/>
</dbReference>
<dbReference type="AlphaFoldDB" id="A0A0X3NSK3"/>
<feature type="compositionally biased region" description="Basic and acidic residues" evidence="1">
    <location>
        <begin position="527"/>
        <end position="541"/>
    </location>
</feature>
<dbReference type="GO" id="GO:0006364">
    <property type="term" value="P:rRNA processing"/>
    <property type="evidence" value="ECO:0007669"/>
    <property type="project" value="InterPro"/>
</dbReference>
<feature type="region of interest" description="Disordered" evidence="1">
    <location>
        <begin position="167"/>
        <end position="239"/>
    </location>
</feature>
<organism evidence="3">
    <name type="scientific">Schistocephalus solidus</name>
    <name type="common">Tapeworm</name>
    <dbReference type="NCBI Taxonomy" id="70667"/>
    <lineage>
        <taxon>Eukaryota</taxon>
        <taxon>Metazoa</taxon>
        <taxon>Spiralia</taxon>
        <taxon>Lophotrochozoa</taxon>
        <taxon>Platyhelminthes</taxon>
        <taxon>Cestoda</taxon>
        <taxon>Eucestoda</taxon>
        <taxon>Diphyllobothriidea</taxon>
        <taxon>Diphyllobothriidae</taxon>
        <taxon>Schistocephalus</taxon>
    </lineage>
</organism>
<feature type="compositionally biased region" description="Acidic residues" evidence="1">
    <location>
        <begin position="446"/>
        <end position="461"/>
    </location>
</feature>
<feature type="region of interest" description="Disordered" evidence="1">
    <location>
        <begin position="63"/>
        <end position="95"/>
    </location>
</feature>
<dbReference type="GO" id="GO:0003723">
    <property type="term" value="F:RNA binding"/>
    <property type="evidence" value="ECO:0007669"/>
    <property type="project" value="TreeGrafter"/>
</dbReference>
<evidence type="ECO:0000313" key="3">
    <source>
        <dbReference type="EMBL" id="JAP42861.1"/>
    </source>
</evidence>
<feature type="compositionally biased region" description="Acidic residues" evidence="1">
    <location>
        <begin position="469"/>
        <end position="483"/>
    </location>
</feature>
<sequence>MEKEELEKISRDPRFAGKLRKTSKKDKEALKNLFSGLEEETAFKDKRGRPWPKKPVRYAKQLLAKEGSDDEESTVASESSSYESENESSAEDVTERLADIQDADWFALVQDAKETDTLSRRLALLHFDWDNASVEAIFLALESFLPPGATLEKVTIYPSEFGMKRMKEEEEHGPTELWESSSTGSGEGSDEEEAEKKNDHSVKQSVKPQKKEHGKRKTGGLRNEDEEEEKEKEQLPGDVDADERKAWRLTSVSQRRRLRRYQMNRLKYFYAIAEFDSVETAAAIYEACDGVEYGSTGIRFDLRFVDDSETFSVPPEWAHLVTECCEVNKTKFVPRAFETPAVHSTRITLTWDKTPAARTEWLREQFEASNDPKATLTQRKDELGEYLALSSSGQSTAAPSDVDEPGPAPTVPRIHKHRPPRVPADQLRTALLEAIGENNADKSDQLDDGDEVEADEEEEVFDLNAPGDASEEADEDEEYDLTEDVSVRERRPPLILKHGRRKVSRKGETEEGKKTVESDDDLDFADMENRMSDSEGSDGNRPHKKRKRGIHEDGVDPAERKKRRKSLQRKKLLLKRKKRESNLEKLKDLWAATEDGEEDDRFDDFLLNPAFGVSQMHRNYKDASEFLNFMRRRRAPKVVGSIKT</sequence>
<feature type="compositionally biased region" description="Basic residues" evidence="1">
    <location>
        <begin position="208"/>
        <end position="219"/>
    </location>
</feature>
<feature type="domain" description="ESF1 RRM" evidence="2">
    <location>
        <begin position="230"/>
        <end position="315"/>
    </location>
</feature>
<feature type="compositionally biased region" description="Basic and acidic residues" evidence="1">
    <location>
        <begin position="550"/>
        <end position="559"/>
    </location>
</feature>
<feature type="compositionally biased region" description="Basic and acidic residues" evidence="1">
    <location>
        <begin position="505"/>
        <end position="517"/>
    </location>
</feature>
<dbReference type="InterPro" id="IPR056750">
    <property type="entry name" value="RRM_ESF1"/>
</dbReference>
<proteinExistence type="predicted"/>
<feature type="compositionally biased region" description="Basic and acidic residues" evidence="1">
    <location>
        <begin position="1"/>
        <end position="15"/>
    </location>
</feature>
<protein>
    <recommendedName>
        <fullName evidence="2">ESF1 RRM domain-containing protein</fullName>
    </recommendedName>
</protein>
<feature type="region of interest" description="Disordered" evidence="1">
    <location>
        <begin position="390"/>
        <end position="422"/>
    </location>
</feature>
<dbReference type="Pfam" id="PF25121">
    <property type="entry name" value="RRM_ESF1"/>
    <property type="match status" value="2"/>
</dbReference>
<feature type="region of interest" description="Disordered" evidence="1">
    <location>
        <begin position="435"/>
        <end position="571"/>
    </location>
</feature>
<feature type="domain" description="ESF1 RRM" evidence="2">
    <location>
        <begin position="120"/>
        <end position="204"/>
    </location>
</feature>
<feature type="region of interest" description="Disordered" evidence="1">
    <location>
        <begin position="1"/>
        <end position="23"/>
    </location>
</feature>
<feature type="compositionally biased region" description="Low complexity" evidence="1">
    <location>
        <begin position="74"/>
        <end position="83"/>
    </location>
</feature>
<reference evidence="3" key="1">
    <citation type="submission" date="2016-01" db="EMBL/GenBank/DDBJ databases">
        <title>Reference transcriptome for the parasite Schistocephalus solidus: insights into the molecular evolution of parasitism.</title>
        <authorList>
            <person name="Hebert F.O."/>
            <person name="Grambauer S."/>
            <person name="Barber I."/>
            <person name="Landry C.R."/>
            <person name="Aubin-Horth N."/>
        </authorList>
    </citation>
    <scope>NUCLEOTIDE SEQUENCE</scope>
</reference>
<evidence type="ECO:0000256" key="1">
    <source>
        <dbReference type="SAM" id="MobiDB-lite"/>
    </source>
</evidence>
<dbReference type="EMBL" id="GEEE01020364">
    <property type="protein sequence ID" value="JAP42861.1"/>
    <property type="molecule type" value="Transcribed_RNA"/>
</dbReference>
<dbReference type="PANTHER" id="PTHR12202:SF0">
    <property type="entry name" value="ESF1 HOMOLOG"/>
    <property type="match status" value="1"/>
</dbReference>
<evidence type="ECO:0000259" key="2">
    <source>
        <dbReference type="Pfam" id="PF25121"/>
    </source>
</evidence>
<name>A0A0X3NSK3_SCHSO</name>
<feature type="compositionally biased region" description="Basic residues" evidence="1">
    <location>
        <begin position="560"/>
        <end position="571"/>
    </location>
</feature>
<accession>A0A0X3NSK3</accession>